<evidence type="ECO:0000313" key="2">
    <source>
        <dbReference type="EMBL" id="KAA1418157.1"/>
    </source>
</evidence>
<sequence length="334" mass="35204">MWPVRVPQVGVTMQAVIQDRYGSADVVRLGELPDPVPADDEVLLRVRAVSLNGSDRENLEGRPAYARWTNGLRHPRDPVPGSDVAGVVAAVGRGVTEYAPGDELYGELAGYRGGMAELVATRPKLLARKPDGLSFVEAAAIPQAGGIAHRATAHVRPGDAVLVNGAGGAGGVFVVGLAKHAGAEVTGVDRADKADFLREIGADHTIDFATQDWADERGRYDLIVDLVAERSPFRVHRALRPGGRYAMVGGQARILLGTAAVGFPVGRVRGKRVGVLVVPQSRADLESVTALISQAGFSPPIDSVYPLRDAQAAFARIAAGDSRGKIVLEVPEGR</sequence>
<dbReference type="AlphaFoldDB" id="A0A5Q6RJJ7"/>
<dbReference type="OrthoDB" id="3175656at2"/>
<dbReference type="PANTHER" id="PTHR44013:SF1">
    <property type="entry name" value="ZINC-TYPE ALCOHOL DEHYDROGENASE-LIKE PROTEIN C16A3.02C"/>
    <property type="match status" value="1"/>
</dbReference>
<dbReference type="InterPro" id="IPR052733">
    <property type="entry name" value="Chloroplast_QOR"/>
</dbReference>
<dbReference type="Pfam" id="PF13602">
    <property type="entry name" value="ADH_zinc_N_2"/>
    <property type="match status" value="1"/>
</dbReference>
<dbReference type="CDD" id="cd08267">
    <property type="entry name" value="MDR1"/>
    <property type="match status" value="1"/>
</dbReference>
<dbReference type="InterPro" id="IPR020843">
    <property type="entry name" value="ER"/>
</dbReference>
<proteinExistence type="predicted"/>
<dbReference type="SUPFAM" id="SSF51735">
    <property type="entry name" value="NAD(P)-binding Rossmann-fold domains"/>
    <property type="match status" value="1"/>
</dbReference>
<evidence type="ECO:0000259" key="1">
    <source>
        <dbReference type="SMART" id="SM00829"/>
    </source>
</evidence>
<feature type="domain" description="Enoyl reductase (ER)" evidence="1">
    <location>
        <begin position="22"/>
        <end position="328"/>
    </location>
</feature>
<dbReference type="Gene3D" id="3.90.180.10">
    <property type="entry name" value="Medium-chain alcohol dehydrogenases, catalytic domain"/>
    <property type="match status" value="1"/>
</dbReference>
<dbReference type="InterPro" id="IPR036291">
    <property type="entry name" value="NAD(P)-bd_dom_sf"/>
</dbReference>
<dbReference type="Proteomes" id="UP000307768">
    <property type="component" value="Unassembled WGS sequence"/>
</dbReference>
<name>A0A5Q6RJJ7_9ACTN</name>
<accession>A0A5Q6RJJ7</accession>
<dbReference type="SUPFAM" id="SSF50129">
    <property type="entry name" value="GroES-like"/>
    <property type="match status" value="1"/>
</dbReference>
<dbReference type="EMBL" id="VDFQ02000007">
    <property type="protein sequence ID" value="KAA1418157.1"/>
    <property type="molecule type" value="Genomic_DNA"/>
</dbReference>
<dbReference type="Pfam" id="PF08240">
    <property type="entry name" value="ADH_N"/>
    <property type="match status" value="1"/>
</dbReference>
<evidence type="ECO:0000313" key="3">
    <source>
        <dbReference type="Proteomes" id="UP000307768"/>
    </source>
</evidence>
<dbReference type="GO" id="GO:0016491">
    <property type="term" value="F:oxidoreductase activity"/>
    <property type="evidence" value="ECO:0007669"/>
    <property type="project" value="InterPro"/>
</dbReference>
<protein>
    <submittedName>
        <fullName evidence="2">NAD(P)-dependent alcohol dehydrogenase</fullName>
    </submittedName>
</protein>
<organism evidence="2 3">
    <name type="scientific">Mumia zhuanghuii</name>
    <dbReference type="NCBI Taxonomy" id="2585211"/>
    <lineage>
        <taxon>Bacteria</taxon>
        <taxon>Bacillati</taxon>
        <taxon>Actinomycetota</taxon>
        <taxon>Actinomycetes</taxon>
        <taxon>Propionibacteriales</taxon>
        <taxon>Nocardioidaceae</taxon>
        <taxon>Mumia</taxon>
    </lineage>
</organism>
<dbReference type="SMART" id="SM00829">
    <property type="entry name" value="PKS_ER"/>
    <property type="match status" value="1"/>
</dbReference>
<dbReference type="PANTHER" id="PTHR44013">
    <property type="entry name" value="ZINC-TYPE ALCOHOL DEHYDROGENASE-LIKE PROTEIN C16A3.02C"/>
    <property type="match status" value="1"/>
</dbReference>
<gene>
    <name evidence="2" type="ORF">FE697_020175</name>
</gene>
<comment type="caution">
    <text evidence="2">The sequence shown here is derived from an EMBL/GenBank/DDBJ whole genome shotgun (WGS) entry which is preliminary data.</text>
</comment>
<dbReference type="InterPro" id="IPR013154">
    <property type="entry name" value="ADH-like_N"/>
</dbReference>
<dbReference type="InterPro" id="IPR011032">
    <property type="entry name" value="GroES-like_sf"/>
</dbReference>
<dbReference type="Gene3D" id="3.40.50.720">
    <property type="entry name" value="NAD(P)-binding Rossmann-like Domain"/>
    <property type="match status" value="1"/>
</dbReference>
<reference evidence="2 3" key="1">
    <citation type="submission" date="2019-09" db="EMBL/GenBank/DDBJ databases">
        <title>Mumia zhuanghuii sp. nov. isolated from the intestinal contents of plateau pika (Ochotona curzoniae) in the Qinghai-Tibet plateau of China.</title>
        <authorList>
            <person name="Tian Z."/>
        </authorList>
    </citation>
    <scope>NUCLEOTIDE SEQUENCE [LARGE SCALE GENOMIC DNA]</scope>
    <source>
        <strain evidence="3">350</strain>
    </source>
</reference>